<organism evidence="12 13">
    <name type="scientific">Planotetraspora silvatica</name>
    <dbReference type="NCBI Taxonomy" id="234614"/>
    <lineage>
        <taxon>Bacteria</taxon>
        <taxon>Bacillati</taxon>
        <taxon>Actinomycetota</taxon>
        <taxon>Actinomycetes</taxon>
        <taxon>Streptosporangiales</taxon>
        <taxon>Streptosporangiaceae</taxon>
        <taxon>Planotetraspora</taxon>
    </lineage>
</organism>
<evidence type="ECO:0000256" key="6">
    <source>
        <dbReference type="ARBA" id="ARBA00022692"/>
    </source>
</evidence>
<dbReference type="CDD" id="cd00082">
    <property type="entry name" value="HisKA"/>
    <property type="match status" value="1"/>
</dbReference>
<dbReference type="SMART" id="SM00388">
    <property type="entry name" value="HisKA"/>
    <property type="match status" value="1"/>
</dbReference>
<dbReference type="InterPro" id="IPR004358">
    <property type="entry name" value="Sig_transdc_His_kin-like_C"/>
</dbReference>
<keyword evidence="7" id="KW-0418">Kinase</keyword>
<keyword evidence="4" id="KW-0597">Phosphoprotein</keyword>
<dbReference type="SUPFAM" id="SSF55874">
    <property type="entry name" value="ATPase domain of HSP90 chaperone/DNA topoisomerase II/histidine kinase"/>
    <property type="match status" value="1"/>
</dbReference>
<proteinExistence type="predicted"/>
<comment type="catalytic activity">
    <reaction evidence="1">
        <text>ATP + protein L-histidine = ADP + protein N-phospho-L-histidine.</text>
        <dbReference type="EC" id="2.7.13.3"/>
    </reaction>
</comment>
<comment type="caution">
    <text evidence="12">The sequence shown here is derived from an EMBL/GenBank/DDBJ whole genome shotgun (WGS) entry which is preliminary data.</text>
</comment>
<evidence type="ECO:0000256" key="7">
    <source>
        <dbReference type="ARBA" id="ARBA00022777"/>
    </source>
</evidence>
<evidence type="ECO:0000256" key="5">
    <source>
        <dbReference type="ARBA" id="ARBA00022679"/>
    </source>
</evidence>
<dbReference type="Proteomes" id="UP000644610">
    <property type="component" value="Unassembled WGS sequence"/>
</dbReference>
<dbReference type="RefSeq" id="WP_203979017.1">
    <property type="nucleotide sequence ID" value="NZ_BAAAKY010000003.1"/>
</dbReference>
<evidence type="ECO:0000256" key="3">
    <source>
        <dbReference type="ARBA" id="ARBA00012438"/>
    </source>
</evidence>
<evidence type="ECO:0000256" key="10">
    <source>
        <dbReference type="ARBA" id="ARBA00023136"/>
    </source>
</evidence>
<name>A0A8J3V3U7_9ACTN</name>
<dbReference type="AlphaFoldDB" id="A0A8J3V3U7"/>
<keyword evidence="9" id="KW-0902">Two-component regulatory system</keyword>
<sequence length="301" mass="32879">MTTQFGDLAARAPVNCDQHGDERTQWILAQQLQFAADVSHELRTPLAALRVQLEEALLHQDETELPDLLAALLHDVDRLEAITTDLLLLTRVAAGATPAEREKIDLAETVRAEVSRRASGHEVRLRLERGVVVQAVPSQLDRLLANLLDNAHRHARTMVEIRVRRDGDCAELHVIDDGPGIAAPDRERIFRRFSRLDAARSRDCGGTGLGLAIARDIAHAHKGTLRVADAAGGGASFVLRLPLADPPDRPVRLWERLRQKPVTSPWGPQDSLVIVTACCPPGPVASASTRSFQVTRSAEAV</sequence>
<dbReference type="SUPFAM" id="SSF47384">
    <property type="entry name" value="Homodimeric domain of signal transducing histidine kinase"/>
    <property type="match status" value="1"/>
</dbReference>
<protein>
    <recommendedName>
        <fullName evidence="3">histidine kinase</fullName>
        <ecNumber evidence="3">2.7.13.3</ecNumber>
    </recommendedName>
</protein>
<keyword evidence="13" id="KW-1185">Reference proteome</keyword>
<dbReference type="GO" id="GO:0005886">
    <property type="term" value="C:plasma membrane"/>
    <property type="evidence" value="ECO:0007669"/>
    <property type="project" value="UniProtKB-SubCell"/>
</dbReference>
<dbReference type="PANTHER" id="PTHR45436:SF5">
    <property type="entry name" value="SENSOR HISTIDINE KINASE TRCS"/>
    <property type="match status" value="1"/>
</dbReference>
<dbReference type="PANTHER" id="PTHR45436">
    <property type="entry name" value="SENSOR HISTIDINE KINASE YKOH"/>
    <property type="match status" value="1"/>
</dbReference>
<dbReference type="Gene3D" id="1.10.287.130">
    <property type="match status" value="1"/>
</dbReference>
<keyword evidence="8" id="KW-1133">Transmembrane helix</keyword>
<keyword evidence="5" id="KW-0808">Transferase</keyword>
<dbReference type="InterPro" id="IPR036890">
    <property type="entry name" value="HATPase_C_sf"/>
</dbReference>
<feature type="domain" description="Histidine kinase" evidence="11">
    <location>
        <begin position="37"/>
        <end position="245"/>
    </location>
</feature>
<keyword evidence="6" id="KW-0812">Transmembrane</keyword>
<accession>A0A8J3V3U7</accession>
<dbReference type="InterPro" id="IPR050428">
    <property type="entry name" value="TCS_sensor_his_kinase"/>
</dbReference>
<dbReference type="InterPro" id="IPR005467">
    <property type="entry name" value="His_kinase_dom"/>
</dbReference>
<dbReference type="Gene3D" id="3.30.565.10">
    <property type="entry name" value="Histidine kinase-like ATPase, C-terminal domain"/>
    <property type="match status" value="1"/>
</dbReference>
<dbReference type="Pfam" id="PF00512">
    <property type="entry name" value="HisKA"/>
    <property type="match status" value="1"/>
</dbReference>
<evidence type="ECO:0000313" key="13">
    <source>
        <dbReference type="Proteomes" id="UP000644610"/>
    </source>
</evidence>
<evidence type="ECO:0000259" key="11">
    <source>
        <dbReference type="PROSITE" id="PS50109"/>
    </source>
</evidence>
<evidence type="ECO:0000256" key="4">
    <source>
        <dbReference type="ARBA" id="ARBA00022553"/>
    </source>
</evidence>
<evidence type="ECO:0000256" key="8">
    <source>
        <dbReference type="ARBA" id="ARBA00022989"/>
    </source>
</evidence>
<dbReference type="EC" id="2.7.13.3" evidence="3"/>
<evidence type="ECO:0000256" key="9">
    <source>
        <dbReference type="ARBA" id="ARBA00023012"/>
    </source>
</evidence>
<evidence type="ECO:0000256" key="1">
    <source>
        <dbReference type="ARBA" id="ARBA00000085"/>
    </source>
</evidence>
<dbReference type="InterPro" id="IPR003594">
    <property type="entry name" value="HATPase_dom"/>
</dbReference>
<dbReference type="Pfam" id="PF02518">
    <property type="entry name" value="HATPase_c"/>
    <property type="match status" value="1"/>
</dbReference>
<keyword evidence="10" id="KW-0472">Membrane</keyword>
<dbReference type="SMART" id="SM00387">
    <property type="entry name" value="HATPase_c"/>
    <property type="match status" value="1"/>
</dbReference>
<evidence type="ECO:0000256" key="2">
    <source>
        <dbReference type="ARBA" id="ARBA00004236"/>
    </source>
</evidence>
<reference evidence="12" key="1">
    <citation type="submission" date="2021-01" db="EMBL/GenBank/DDBJ databases">
        <title>Whole genome shotgun sequence of Planotetraspora silvatica NBRC 100141.</title>
        <authorList>
            <person name="Komaki H."/>
            <person name="Tamura T."/>
        </authorList>
    </citation>
    <scope>NUCLEOTIDE SEQUENCE</scope>
    <source>
        <strain evidence="12">NBRC 100141</strain>
    </source>
</reference>
<dbReference type="PRINTS" id="PR00344">
    <property type="entry name" value="BCTRLSENSOR"/>
</dbReference>
<evidence type="ECO:0000313" key="12">
    <source>
        <dbReference type="EMBL" id="GII49440.1"/>
    </source>
</evidence>
<dbReference type="EMBL" id="BOOQ01000042">
    <property type="protein sequence ID" value="GII49440.1"/>
    <property type="molecule type" value="Genomic_DNA"/>
</dbReference>
<comment type="subcellular location">
    <subcellularLocation>
        <location evidence="2">Cell membrane</location>
    </subcellularLocation>
</comment>
<dbReference type="InterPro" id="IPR003661">
    <property type="entry name" value="HisK_dim/P_dom"/>
</dbReference>
<dbReference type="GO" id="GO:0000155">
    <property type="term" value="F:phosphorelay sensor kinase activity"/>
    <property type="evidence" value="ECO:0007669"/>
    <property type="project" value="InterPro"/>
</dbReference>
<dbReference type="InterPro" id="IPR036097">
    <property type="entry name" value="HisK_dim/P_sf"/>
</dbReference>
<dbReference type="PROSITE" id="PS50109">
    <property type="entry name" value="HIS_KIN"/>
    <property type="match status" value="1"/>
</dbReference>
<gene>
    <name evidence="12" type="ORF">Psi02_58640</name>
</gene>